<dbReference type="AlphaFoldDB" id="A0AAV7VB36"/>
<name>A0AAV7VB36_PLEWA</name>
<evidence type="ECO:0000313" key="3">
    <source>
        <dbReference type="Proteomes" id="UP001066276"/>
    </source>
</evidence>
<comment type="caution">
    <text evidence="2">The sequence shown here is derived from an EMBL/GenBank/DDBJ whole genome shotgun (WGS) entry which is preliminary data.</text>
</comment>
<feature type="compositionally biased region" description="Polar residues" evidence="1">
    <location>
        <begin position="25"/>
        <end position="35"/>
    </location>
</feature>
<evidence type="ECO:0000256" key="1">
    <source>
        <dbReference type="SAM" id="MobiDB-lite"/>
    </source>
</evidence>
<keyword evidence="3" id="KW-1185">Reference proteome</keyword>
<accession>A0AAV7VB36</accession>
<dbReference type="EMBL" id="JANPWB010000003">
    <property type="protein sequence ID" value="KAJ1197378.1"/>
    <property type="molecule type" value="Genomic_DNA"/>
</dbReference>
<organism evidence="2 3">
    <name type="scientific">Pleurodeles waltl</name>
    <name type="common">Iberian ribbed newt</name>
    <dbReference type="NCBI Taxonomy" id="8319"/>
    <lineage>
        <taxon>Eukaryota</taxon>
        <taxon>Metazoa</taxon>
        <taxon>Chordata</taxon>
        <taxon>Craniata</taxon>
        <taxon>Vertebrata</taxon>
        <taxon>Euteleostomi</taxon>
        <taxon>Amphibia</taxon>
        <taxon>Batrachia</taxon>
        <taxon>Caudata</taxon>
        <taxon>Salamandroidea</taxon>
        <taxon>Salamandridae</taxon>
        <taxon>Pleurodelinae</taxon>
        <taxon>Pleurodeles</taxon>
    </lineage>
</organism>
<proteinExistence type="predicted"/>
<sequence length="83" mass="8532">MKRLRGRRGGGLASGAGVRVEGTAGRQQEGGSTQAILAALSTRESGLASTRAEPTEGGRFSPRRSGTLALLSEEGEEHLLAQA</sequence>
<feature type="region of interest" description="Disordered" evidence="1">
    <location>
        <begin position="1"/>
        <end position="64"/>
    </location>
</feature>
<reference evidence="2" key="1">
    <citation type="journal article" date="2022" name="bioRxiv">
        <title>Sequencing and chromosome-scale assembly of the giantPleurodeles waltlgenome.</title>
        <authorList>
            <person name="Brown T."/>
            <person name="Elewa A."/>
            <person name="Iarovenko S."/>
            <person name="Subramanian E."/>
            <person name="Araus A.J."/>
            <person name="Petzold A."/>
            <person name="Susuki M."/>
            <person name="Suzuki K.-i.T."/>
            <person name="Hayashi T."/>
            <person name="Toyoda A."/>
            <person name="Oliveira C."/>
            <person name="Osipova E."/>
            <person name="Leigh N.D."/>
            <person name="Simon A."/>
            <person name="Yun M.H."/>
        </authorList>
    </citation>
    <scope>NUCLEOTIDE SEQUENCE</scope>
    <source>
        <strain evidence="2">20211129_DDA</strain>
        <tissue evidence="2">Liver</tissue>
    </source>
</reference>
<evidence type="ECO:0000313" key="2">
    <source>
        <dbReference type="EMBL" id="KAJ1197378.1"/>
    </source>
</evidence>
<dbReference type="Proteomes" id="UP001066276">
    <property type="component" value="Chromosome 2_1"/>
</dbReference>
<protein>
    <submittedName>
        <fullName evidence="2">Uncharacterized protein</fullName>
    </submittedName>
</protein>
<gene>
    <name evidence="2" type="ORF">NDU88_001238</name>
</gene>